<feature type="domain" description="Phage capsid-like C-terminal" evidence="3">
    <location>
        <begin position="118"/>
        <end position="384"/>
    </location>
</feature>
<dbReference type="SUPFAM" id="SSF56563">
    <property type="entry name" value="Major capsid protein gp5"/>
    <property type="match status" value="1"/>
</dbReference>
<accession>A0ABT4HJU5</accession>
<sequence length="387" mass="41633">MEQLLALLIQSRSRLTEERTDVLKRARDAGNEYLTDDEQHAFDALSGEIANLDSRIRDTEGEIARSGRGDPRVQNARNAQRGSRGVTEARDWAQRAADTMIRLGGENRAVVTGSFDVPQLIDPAVTPMARPLRLIDLLVNRTALTQGAGFEYFRQTVKTNNAAPVADLATKPTSINTVTPVQDRARVVAHLSEPAPVRLLQDAPALAEWLETEMAAQVLDALERQIVQGNGTGENFTGILSVAGTRQVAYTTDAPSTLRKALTVMQNAGESAINAIVLSPSDAEQLDLLRWGNDGAYLLPDALSSAPGGNIFGSSAITRVVSPSIPVGQAILGDWSKIGIYVREDVGVMIDASGELFTKNAFVMRAEGRFGVAHLRPSAFAVVDLVP</sequence>
<dbReference type="EMBL" id="JAPQYE010000010">
    <property type="protein sequence ID" value="MCZ0730477.1"/>
    <property type="molecule type" value="Genomic_DNA"/>
</dbReference>
<protein>
    <submittedName>
        <fullName evidence="4">Phage major capsid protein</fullName>
    </submittedName>
</protein>
<keyword evidence="5" id="KW-1185">Reference proteome</keyword>
<dbReference type="NCBIfam" id="TIGR01554">
    <property type="entry name" value="major_cap_HK97"/>
    <property type="match status" value="1"/>
</dbReference>
<evidence type="ECO:0000259" key="3">
    <source>
        <dbReference type="Pfam" id="PF05065"/>
    </source>
</evidence>
<dbReference type="RefSeq" id="WP_268787043.1">
    <property type="nucleotide sequence ID" value="NZ_JAPQYE010000010.1"/>
</dbReference>
<dbReference type="Gene3D" id="3.30.2320.10">
    <property type="entry name" value="hypothetical protein PF0899 domain"/>
    <property type="match status" value="1"/>
</dbReference>
<gene>
    <name evidence="4" type="ORF">OY187_20720</name>
</gene>
<comment type="subcellular location">
    <subcellularLocation>
        <location evidence="1">Virion</location>
    </subcellularLocation>
</comment>
<dbReference type="Gene3D" id="3.30.2400.10">
    <property type="entry name" value="Major capsid protein gp5"/>
    <property type="match status" value="1"/>
</dbReference>
<name>A0ABT4HJU5_MYCIR</name>
<dbReference type="Proteomes" id="UP001084650">
    <property type="component" value="Unassembled WGS sequence"/>
</dbReference>
<evidence type="ECO:0000313" key="5">
    <source>
        <dbReference type="Proteomes" id="UP001084650"/>
    </source>
</evidence>
<dbReference type="InterPro" id="IPR054612">
    <property type="entry name" value="Phage_capsid-like_C"/>
</dbReference>
<reference evidence="4" key="1">
    <citation type="submission" date="2022-12" db="EMBL/GenBank/DDBJ databases">
        <title>Whole genome sequence of Mycolicibacterium iranicum strain SBH312.</title>
        <authorList>
            <person name="Jani J."/>
            <person name="Arifin Mustapha Z."/>
            <person name="Ahmed K."/>
            <person name="Kai Ling C."/>
        </authorList>
    </citation>
    <scope>NUCLEOTIDE SEQUENCE</scope>
    <source>
        <strain evidence="4">SBH312</strain>
    </source>
</reference>
<comment type="caution">
    <text evidence="4">The sequence shown here is derived from an EMBL/GenBank/DDBJ whole genome shotgun (WGS) entry which is preliminary data.</text>
</comment>
<organism evidence="4 5">
    <name type="scientific">Mycolicibacterium iranicum</name>
    <name type="common">Mycobacterium iranicum</name>
    <dbReference type="NCBI Taxonomy" id="912594"/>
    <lineage>
        <taxon>Bacteria</taxon>
        <taxon>Bacillati</taxon>
        <taxon>Actinomycetota</taxon>
        <taxon>Actinomycetes</taxon>
        <taxon>Mycobacteriales</taxon>
        <taxon>Mycobacteriaceae</taxon>
        <taxon>Mycolicibacterium</taxon>
    </lineage>
</organism>
<evidence type="ECO:0000256" key="1">
    <source>
        <dbReference type="ARBA" id="ARBA00004328"/>
    </source>
</evidence>
<feature type="region of interest" description="Disordered" evidence="2">
    <location>
        <begin position="64"/>
        <end position="88"/>
    </location>
</feature>
<dbReference type="InterPro" id="IPR024455">
    <property type="entry name" value="Phage_capsid"/>
</dbReference>
<evidence type="ECO:0000256" key="2">
    <source>
        <dbReference type="SAM" id="MobiDB-lite"/>
    </source>
</evidence>
<proteinExistence type="predicted"/>
<evidence type="ECO:0000313" key="4">
    <source>
        <dbReference type="EMBL" id="MCZ0730477.1"/>
    </source>
</evidence>
<dbReference type="Pfam" id="PF05065">
    <property type="entry name" value="Phage_capsid"/>
    <property type="match status" value="1"/>
</dbReference>